<comment type="subcellular location">
    <subcellularLocation>
        <location evidence="1">Cell membrane</location>
    </subcellularLocation>
</comment>
<evidence type="ECO:0000256" key="4">
    <source>
        <dbReference type="ARBA" id="ARBA00022679"/>
    </source>
</evidence>
<dbReference type="Gene3D" id="3.90.550.10">
    <property type="entry name" value="Spore Coat Polysaccharide Biosynthesis Protein SpsA, Chain A"/>
    <property type="match status" value="1"/>
</dbReference>
<keyword evidence="5" id="KW-0472">Membrane</keyword>
<dbReference type="EMBL" id="QHLY01000013">
    <property type="protein sequence ID" value="PXA65719.1"/>
    <property type="molecule type" value="Genomic_DNA"/>
</dbReference>
<evidence type="ECO:0000256" key="6">
    <source>
        <dbReference type="ARBA" id="ARBA00037281"/>
    </source>
</evidence>
<evidence type="ECO:0000256" key="9">
    <source>
        <dbReference type="ARBA" id="ARBA00040345"/>
    </source>
</evidence>
<protein>
    <recommendedName>
        <fullName evidence="9">4,4'-diaponeurosporenoate glycosyltransferase</fullName>
    </recommendedName>
</protein>
<evidence type="ECO:0000313" key="12">
    <source>
        <dbReference type="Proteomes" id="UP000246722"/>
    </source>
</evidence>
<evidence type="ECO:0000259" key="10">
    <source>
        <dbReference type="Pfam" id="PF00535"/>
    </source>
</evidence>
<evidence type="ECO:0000256" key="8">
    <source>
        <dbReference type="ARBA" id="ARBA00038120"/>
    </source>
</evidence>
<evidence type="ECO:0000313" key="11">
    <source>
        <dbReference type="EMBL" id="PXA65719.1"/>
    </source>
</evidence>
<keyword evidence="4 11" id="KW-0808">Transferase</keyword>
<comment type="similarity">
    <text evidence="8">Belongs to the glycosyltransferase 2 family. CrtQ subfamily.</text>
</comment>
<comment type="function">
    <text evidence="6">Catalyzes the glycosylation of 4,4'-diaponeurosporenoate, i.e. the esterification of glucose at the C1'' position with the carboxyl group of 4,4'-diaponeurosporenic acid, to form glycosyl-4,4'-diaponeurosporenoate. This is a step in the biosynthesis of staphyloxanthin, an orange pigment present in most staphylococci strains.</text>
</comment>
<proteinExistence type="inferred from homology"/>
<sequence length="282" mass="30591">MAQVSPSVTIIVPAHDEEFALARLLTALLDGAGNEEFAIIVVCNGCTDNTVKIARSFEPRVAVVELAVASKPAALYTGGSLAQAFPIVFVDADVVIDAASVRRLAARLRDDAVLAAGPARHLDRHGVSAVAGWYYDIWERLPQVSTGLFGRGVIALSELGYRRVAGLPHVISDDLAVSESFLPEERDIVPGASVTIWPARRWRALLARRIRVTQGNRELAGTGLVSPSASTRPRDLWRIVRLTPSMALRMPVFLGTAALARLVERFRSPARGVWLRDETSRA</sequence>
<dbReference type="RefSeq" id="WP_110128700.1">
    <property type="nucleotide sequence ID" value="NZ_QHLY01000013.1"/>
</dbReference>
<dbReference type="PANTHER" id="PTHR43646:SF2">
    <property type="entry name" value="GLYCOSYLTRANSFERASE 2-LIKE DOMAIN-CONTAINING PROTEIN"/>
    <property type="match status" value="1"/>
</dbReference>
<dbReference type="GO" id="GO:0016757">
    <property type="term" value="F:glycosyltransferase activity"/>
    <property type="evidence" value="ECO:0007669"/>
    <property type="project" value="UniProtKB-KW"/>
</dbReference>
<dbReference type="SUPFAM" id="SSF53448">
    <property type="entry name" value="Nucleotide-diphospho-sugar transferases"/>
    <property type="match status" value="1"/>
</dbReference>
<keyword evidence="2" id="KW-1003">Cell membrane</keyword>
<name>A0A317ZR33_9MICO</name>
<evidence type="ECO:0000256" key="2">
    <source>
        <dbReference type="ARBA" id="ARBA00022475"/>
    </source>
</evidence>
<dbReference type="InterPro" id="IPR029044">
    <property type="entry name" value="Nucleotide-diphossugar_trans"/>
</dbReference>
<dbReference type="GO" id="GO:0005886">
    <property type="term" value="C:plasma membrane"/>
    <property type="evidence" value="ECO:0007669"/>
    <property type="project" value="UniProtKB-SubCell"/>
</dbReference>
<dbReference type="Pfam" id="PF00535">
    <property type="entry name" value="Glycos_transf_2"/>
    <property type="match status" value="1"/>
</dbReference>
<reference evidence="11 12" key="1">
    <citation type="submission" date="2018-05" db="EMBL/GenBank/DDBJ databases">
        <title>Genetic diversity of glacier-inhabiting Cryobacterium bacteria in China and description of Cryobacterium mengkeensis sp. nov. and Arthrobacter glacialis sp. nov.</title>
        <authorList>
            <person name="Liu Q."/>
            <person name="Xin Y.-H."/>
        </authorList>
    </citation>
    <scope>NUCLEOTIDE SEQUENCE [LARGE SCALE GENOMIC DNA]</scope>
    <source>
        <strain evidence="11 12">SK-1</strain>
    </source>
</reference>
<gene>
    <name evidence="11" type="ORF">CTB96_19820</name>
</gene>
<dbReference type="Proteomes" id="UP000246722">
    <property type="component" value="Unassembled WGS sequence"/>
</dbReference>
<feature type="domain" description="Glycosyltransferase 2-like" evidence="10">
    <location>
        <begin position="9"/>
        <end position="117"/>
    </location>
</feature>
<comment type="pathway">
    <text evidence="7">Carotenoid biosynthesis; staphyloxanthin biosynthesis; staphyloxanthin from farnesyl diphosphate: step 4/5.</text>
</comment>
<organism evidence="11 12">
    <name type="scientific">Cryobacterium arcticum</name>
    <dbReference type="NCBI Taxonomy" id="670052"/>
    <lineage>
        <taxon>Bacteria</taxon>
        <taxon>Bacillati</taxon>
        <taxon>Actinomycetota</taxon>
        <taxon>Actinomycetes</taxon>
        <taxon>Micrococcales</taxon>
        <taxon>Microbacteriaceae</taxon>
        <taxon>Cryobacterium</taxon>
    </lineage>
</organism>
<dbReference type="PANTHER" id="PTHR43646">
    <property type="entry name" value="GLYCOSYLTRANSFERASE"/>
    <property type="match status" value="1"/>
</dbReference>
<evidence type="ECO:0000256" key="7">
    <source>
        <dbReference type="ARBA" id="ARBA00037904"/>
    </source>
</evidence>
<evidence type="ECO:0000256" key="3">
    <source>
        <dbReference type="ARBA" id="ARBA00022676"/>
    </source>
</evidence>
<keyword evidence="3" id="KW-0328">Glycosyltransferase</keyword>
<dbReference type="InterPro" id="IPR001173">
    <property type="entry name" value="Glyco_trans_2-like"/>
</dbReference>
<dbReference type="AlphaFoldDB" id="A0A317ZR33"/>
<dbReference type="OrthoDB" id="9771846at2"/>
<evidence type="ECO:0000256" key="5">
    <source>
        <dbReference type="ARBA" id="ARBA00023136"/>
    </source>
</evidence>
<evidence type="ECO:0000256" key="1">
    <source>
        <dbReference type="ARBA" id="ARBA00004236"/>
    </source>
</evidence>
<comment type="caution">
    <text evidence="11">The sequence shown here is derived from an EMBL/GenBank/DDBJ whole genome shotgun (WGS) entry which is preliminary data.</text>
</comment>
<accession>A0A317ZR33</accession>
<keyword evidence="12" id="KW-1185">Reference proteome</keyword>